<name>A0A9J6D6M8_RHIMP</name>
<evidence type="ECO:0000313" key="1">
    <source>
        <dbReference type="EMBL" id="KAH8009487.1"/>
    </source>
</evidence>
<sequence>MESFRRSVSKPLSIGKSVISYGFPEMVTSQSCSERQKLRGLPDCMKNGAPSTYNNDSEGASDTSMAIQSNAGMMLVAPPSCNVPSILVAAPPPSGPLWLPRSFGTGHSSIYRKRTEERGHVMLAMQATSALNVCDVYAVEKTVHAEALLIIKLTCNSDDVSQKSRSTTGVAKVEVINDEPADDDSDDNVDVDAMLRVTETQGYTSPHSWHSYA</sequence>
<comment type="caution">
    <text evidence="1">The sequence shown here is derived from an EMBL/GenBank/DDBJ whole genome shotgun (WGS) entry which is preliminary data.</text>
</comment>
<reference evidence="1" key="2">
    <citation type="submission" date="2021-09" db="EMBL/GenBank/DDBJ databases">
        <authorList>
            <person name="Jia N."/>
            <person name="Wang J."/>
            <person name="Shi W."/>
            <person name="Du L."/>
            <person name="Sun Y."/>
            <person name="Zhan W."/>
            <person name="Jiang J."/>
            <person name="Wang Q."/>
            <person name="Zhang B."/>
            <person name="Ji P."/>
            <person name="Sakyi L.B."/>
            <person name="Cui X."/>
            <person name="Yuan T."/>
            <person name="Jiang B."/>
            <person name="Yang W."/>
            <person name="Lam T.T.-Y."/>
            <person name="Chang Q."/>
            <person name="Ding S."/>
            <person name="Wang X."/>
            <person name="Zhu J."/>
            <person name="Ruan X."/>
            <person name="Zhao L."/>
            <person name="Wei J."/>
            <person name="Que T."/>
            <person name="Du C."/>
            <person name="Cheng J."/>
            <person name="Dai P."/>
            <person name="Han X."/>
            <person name="Huang E."/>
            <person name="Gao Y."/>
            <person name="Liu J."/>
            <person name="Shao H."/>
            <person name="Ye R."/>
            <person name="Li L."/>
            <person name="Wei W."/>
            <person name="Wang X."/>
            <person name="Wang C."/>
            <person name="Huo Q."/>
            <person name="Li W."/>
            <person name="Guo W."/>
            <person name="Chen H."/>
            <person name="Chen S."/>
            <person name="Zhou L."/>
            <person name="Zhou L."/>
            <person name="Ni X."/>
            <person name="Tian J."/>
            <person name="Zhou Y."/>
            <person name="Sheng Y."/>
            <person name="Liu T."/>
            <person name="Pan Y."/>
            <person name="Xia L."/>
            <person name="Li J."/>
            <person name="Zhao F."/>
            <person name="Cao W."/>
        </authorList>
    </citation>
    <scope>NUCLEOTIDE SEQUENCE</scope>
    <source>
        <strain evidence="1">Rmic-2018</strain>
        <tissue evidence="1">Larvae</tissue>
    </source>
</reference>
<proteinExistence type="predicted"/>
<accession>A0A9J6D6M8</accession>
<organism evidence="1 2">
    <name type="scientific">Rhipicephalus microplus</name>
    <name type="common">Cattle tick</name>
    <name type="synonym">Boophilus microplus</name>
    <dbReference type="NCBI Taxonomy" id="6941"/>
    <lineage>
        <taxon>Eukaryota</taxon>
        <taxon>Metazoa</taxon>
        <taxon>Ecdysozoa</taxon>
        <taxon>Arthropoda</taxon>
        <taxon>Chelicerata</taxon>
        <taxon>Arachnida</taxon>
        <taxon>Acari</taxon>
        <taxon>Parasitiformes</taxon>
        <taxon>Ixodida</taxon>
        <taxon>Ixodoidea</taxon>
        <taxon>Ixodidae</taxon>
        <taxon>Rhipicephalinae</taxon>
        <taxon>Rhipicephalus</taxon>
        <taxon>Boophilus</taxon>
    </lineage>
</organism>
<dbReference type="Proteomes" id="UP000821866">
    <property type="component" value="Chromosome 9"/>
</dbReference>
<reference evidence="1" key="1">
    <citation type="journal article" date="2020" name="Cell">
        <title>Large-Scale Comparative Analyses of Tick Genomes Elucidate Their Genetic Diversity and Vector Capacities.</title>
        <authorList>
            <consortium name="Tick Genome and Microbiome Consortium (TIGMIC)"/>
            <person name="Jia N."/>
            <person name="Wang J."/>
            <person name="Shi W."/>
            <person name="Du L."/>
            <person name="Sun Y."/>
            <person name="Zhan W."/>
            <person name="Jiang J.F."/>
            <person name="Wang Q."/>
            <person name="Zhang B."/>
            <person name="Ji P."/>
            <person name="Bell-Sakyi L."/>
            <person name="Cui X.M."/>
            <person name="Yuan T.T."/>
            <person name="Jiang B.G."/>
            <person name="Yang W.F."/>
            <person name="Lam T.T."/>
            <person name="Chang Q.C."/>
            <person name="Ding S.J."/>
            <person name="Wang X.J."/>
            <person name="Zhu J.G."/>
            <person name="Ruan X.D."/>
            <person name="Zhao L."/>
            <person name="Wei J.T."/>
            <person name="Ye R.Z."/>
            <person name="Que T.C."/>
            <person name="Du C.H."/>
            <person name="Zhou Y.H."/>
            <person name="Cheng J.X."/>
            <person name="Dai P.F."/>
            <person name="Guo W.B."/>
            <person name="Han X.H."/>
            <person name="Huang E.J."/>
            <person name="Li L.F."/>
            <person name="Wei W."/>
            <person name="Gao Y.C."/>
            <person name="Liu J.Z."/>
            <person name="Shao H.Z."/>
            <person name="Wang X."/>
            <person name="Wang C.C."/>
            <person name="Yang T.C."/>
            <person name="Huo Q.B."/>
            <person name="Li W."/>
            <person name="Chen H.Y."/>
            <person name="Chen S.E."/>
            <person name="Zhou L.G."/>
            <person name="Ni X.B."/>
            <person name="Tian J.H."/>
            <person name="Sheng Y."/>
            <person name="Liu T."/>
            <person name="Pan Y.S."/>
            <person name="Xia L.Y."/>
            <person name="Li J."/>
            <person name="Zhao F."/>
            <person name="Cao W.C."/>
        </authorList>
    </citation>
    <scope>NUCLEOTIDE SEQUENCE</scope>
    <source>
        <strain evidence="1">Rmic-2018</strain>
    </source>
</reference>
<keyword evidence="2" id="KW-1185">Reference proteome</keyword>
<dbReference type="AlphaFoldDB" id="A0A9J6D6M8"/>
<gene>
    <name evidence="1" type="ORF">HPB51_018007</name>
</gene>
<protein>
    <submittedName>
        <fullName evidence="1">Uncharacterized protein</fullName>
    </submittedName>
</protein>
<evidence type="ECO:0000313" key="2">
    <source>
        <dbReference type="Proteomes" id="UP000821866"/>
    </source>
</evidence>
<dbReference type="EMBL" id="JABSTU010000011">
    <property type="protein sequence ID" value="KAH8009487.1"/>
    <property type="molecule type" value="Genomic_DNA"/>
</dbReference>